<organism evidence="1 2">
    <name type="scientific">Granulosicoccus antarcticus IMCC3135</name>
    <dbReference type="NCBI Taxonomy" id="1192854"/>
    <lineage>
        <taxon>Bacteria</taxon>
        <taxon>Pseudomonadati</taxon>
        <taxon>Pseudomonadota</taxon>
        <taxon>Gammaproteobacteria</taxon>
        <taxon>Chromatiales</taxon>
        <taxon>Granulosicoccaceae</taxon>
        <taxon>Granulosicoccus</taxon>
    </lineage>
</organism>
<dbReference type="Proteomes" id="UP000250079">
    <property type="component" value="Chromosome"/>
</dbReference>
<dbReference type="RefSeq" id="WP_088915851.1">
    <property type="nucleotide sequence ID" value="NZ_CP018632.1"/>
</dbReference>
<evidence type="ECO:0000313" key="2">
    <source>
        <dbReference type="Proteomes" id="UP000250079"/>
    </source>
</evidence>
<sequence>MFKKLLKIVGTAFLLLLVLAACLATWSYLSASKHTKAAEPYLTKNLPEAVSWDFENLKPLLTPKALEAFETERGQKIYELFSRLGKLKSLEESKFLRSQSGVTTSTGIYDVVIFSTLGHFESGDANITTTLSVVDGSYSIQAININSDIFLE</sequence>
<keyword evidence="2" id="KW-1185">Reference proteome</keyword>
<protein>
    <recommendedName>
        <fullName evidence="3">DUF4019 domain-containing protein</fullName>
    </recommendedName>
</protein>
<evidence type="ECO:0008006" key="3">
    <source>
        <dbReference type="Google" id="ProtNLM"/>
    </source>
</evidence>
<evidence type="ECO:0000313" key="1">
    <source>
        <dbReference type="EMBL" id="ASJ70297.1"/>
    </source>
</evidence>
<dbReference type="KEGG" id="gai:IMCC3135_00855"/>
<proteinExistence type="predicted"/>
<dbReference type="PROSITE" id="PS51257">
    <property type="entry name" value="PROKAR_LIPOPROTEIN"/>
    <property type="match status" value="1"/>
</dbReference>
<name>A0A2Z2NRX5_9GAMM</name>
<accession>A0A2Z2NRX5</accession>
<dbReference type="AlphaFoldDB" id="A0A2Z2NRX5"/>
<gene>
    <name evidence="1" type="ORF">IMCC3135_00855</name>
</gene>
<reference evidence="1 2" key="1">
    <citation type="submission" date="2016-12" db="EMBL/GenBank/DDBJ databases">
        <authorList>
            <person name="Song W.-J."/>
            <person name="Kurnit D.M."/>
        </authorList>
    </citation>
    <scope>NUCLEOTIDE SEQUENCE [LARGE SCALE GENOMIC DNA]</scope>
    <source>
        <strain evidence="1 2">IMCC3135</strain>
    </source>
</reference>
<dbReference type="OrthoDB" id="7061546at2"/>
<dbReference type="EMBL" id="CP018632">
    <property type="protein sequence ID" value="ASJ70297.1"/>
    <property type="molecule type" value="Genomic_DNA"/>
</dbReference>